<dbReference type="InterPro" id="IPR003673">
    <property type="entry name" value="CoA-Trfase_fam_III"/>
</dbReference>
<evidence type="ECO:0000256" key="1">
    <source>
        <dbReference type="ARBA" id="ARBA00022679"/>
    </source>
</evidence>
<dbReference type="Pfam" id="PF02515">
    <property type="entry name" value="CoA_transf_3"/>
    <property type="match status" value="1"/>
</dbReference>
<dbReference type="RefSeq" id="WP_268042207.1">
    <property type="nucleotide sequence ID" value="NZ_CP104064.1"/>
</dbReference>
<dbReference type="PANTHER" id="PTHR48207">
    <property type="entry name" value="SUCCINATE--HYDROXYMETHYLGLUTARATE COA-TRANSFERASE"/>
    <property type="match status" value="1"/>
</dbReference>
<protein>
    <submittedName>
        <fullName evidence="2">CoA transferase</fullName>
    </submittedName>
</protein>
<dbReference type="InterPro" id="IPR044855">
    <property type="entry name" value="CoA-Trfase_III_dom3_sf"/>
</dbReference>
<dbReference type="Gene3D" id="3.40.50.10540">
    <property type="entry name" value="Crotonobetainyl-coa:carnitine coa-transferase, domain 1"/>
    <property type="match status" value="1"/>
</dbReference>
<dbReference type="PANTHER" id="PTHR48207:SF3">
    <property type="entry name" value="SUCCINATE--HYDROXYMETHYLGLUTARATE COA-TRANSFERASE"/>
    <property type="match status" value="1"/>
</dbReference>
<accession>A0ABY6YX89</accession>
<name>A0ABY6YX89_9BACL</name>
<evidence type="ECO:0000313" key="2">
    <source>
        <dbReference type="EMBL" id="WAH35205.1"/>
    </source>
</evidence>
<organism evidence="2 3">
    <name type="scientific">Alicyclobacillus dauci</name>
    <dbReference type="NCBI Taxonomy" id="1475485"/>
    <lineage>
        <taxon>Bacteria</taxon>
        <taxon>Bacillati</taxon>
        <taxon>Bacillota</taxon>
        <taxon>Bacilli</taxon>
        <taxon>Bacillales</taxon>
        <taxon>Alicyclobacillaceae</taxon>
        <taxon>Alicyclobacillus</taxon>
    </lineage>
</organism>
<keyword evidence="3" id="KW-1185">Reference proteome</keyword>
<dbReference type="Proteomes" id="UP001164803">
    <property type="component" value="Chromosome"/>
</dbReference>
<reference evidence="2" key="1">
    <citation type="submission" date="2022-08" db="EMBL/GenBank/DDBJ databases">
        <title>Alicyclobacillus dauci DSM2870, complete genome.</title>
        <authorList>
            <person name="Wang Q."/>
            <person name="Cai R."/>
            <person name="Wang Z."/>
        </authorList>
    </citation>
    <scope>NUCLEOTIDE SEQUENCE</scope>
    <source>
        <strain evidence="2">DSM 28700</strain>
    </source>
</reference>
<sequence length="393" mass="42890">MKALHGCTVIDFTRVLAGPFCTMNLADLGAEVIKVESVTGDDTRAWGPPFVGTESAYYLCANRNKRSLAVDLKASDVRHVITALIQKADVIIHNFKPSSLKALGLDYDQVHSINPRAIYCGISGYGLTDNRPGYDYIIQAVSGLMSITGPTDGAPHKVGVAVVDLFTGLYAAVGILSALRQRETTNVGQQIDIALYDAGLSILANVASNVLVGRQEAKRFGNEHPNIVPYQLFSTADGEIVITVGNDRQYNDFCHALGFSDLAQDERFQTNALRVTNRRELCALLEDRIRFLSTQDVLTKLSVVDVPCGPVNSVAEALESPDTYKRNMVWQTYDAFGNVLKLVGSPLKLSAANPSLQSRPPRLGEHTQEILEELGISDSQIKHMKMRGVIHTC</sequence>
<keyword evidence="1 2" id="KW-0808">Transferase</keyword>
<dbReference type="EMBL" id="CP104064">
    <property type="protein sequence ID" value="WAH35205.1"/>
    <property type="molecule type" value="Genomic_DNA"/>
</dbReference>
<dbReference type="InterPro" id="IPR050483">
    <property type="entry name" value="CoA-transferase_III_domain"/>
</dbReference>
<dbReference type="InterPro" id="IPR023606">
    <property type="entry name" value="CoA-Trfase_III_dom_1_sf"/>
</dbReference>
<proteinExistence type="predicted"/>
<gene>
    <name evidence="2" type="ORF">NZD86_12870</name>
</gene>
<dbReference type="GO" id="GO:0016740">
    <property type="term" value="F:transferase activity"/>
    <property type="evidence" value="ECO:0007669"/>
    <property type="project" value="UniProtKB-KW"/>
</dbReference>
<dbReference type="SUPFAM" id="SSF89796">
    <property type="entry name" value="CoA-transferase family III (CaiB/BaiF)"/>
    <property type="match status" value="1"/>
</dbReference>
<evidence type="ECO:0000313" key="3">
    <source>
        <dbReference type="Proteomes" id="UP001164803"/>
    </source>
</evidence>
<dbReference type="Gene3D" id="3.30.1540.10">
    <property type="entry name" value="formyl-coa transferase, domain 3"/>
    <property type="match status" value="1"/>
</dbReference>